<organism evidence="2 3">
    <name type="scientific">Sphingobacterium olei</name>
    <dbReference type="NCBI Taxonomy" id="2571155"/>
    <lineage>
        <taxon>Bacteria</taxon>
        <taxon>Pseudomonadati</taxon>
        <taxon>Bacteroidota</taxon>
        <taxon>Sphingobacteriia</taxon>
        <taxon>Sphingobacteriales</taxon>
        <taxon>Sphingobacteriaceae</taxon>
        <taxon>Sphingobacterium</taxon>
    </lineage>
</organism>
<evidence type="ECO:0000259" key="1">
    <source>
        <dbReference type="Pfam" id="PF19404"/>
    </source>
</evidence>
<sequence length="1221" mass="138092">MPYKKMNFNWKWIRIALAAFFYYAAGFTISLAQDFSPVPLSKPSPNASSLGIYGEIPVSLYTGVPDIRIPIHTLGSSGIEVPISLSYHAGGFRPDEHPSWVGAGFSLHGGGVITRQVRNVPDENGFGFDLQDFSGRGFYETHSVLGGANWAATSTHNIPNGNYIDREPDVFVFNFLGYSGEFFLDHTGEWRVRSDFAIKVEFEQDDFIYKFPAQHNVPVSGSVYSSRTFNKFVLTDDKGNKYVFGTSDAIEYSVGFTPYMFDYVFSSIATSWYLVKIIPQVGEEIDFVYERGPYQSSFSYFEDGSRCYDYYVEQSASFGRVRFGLVNNQANGLSGSLISPVYLTKIESPGDNLEMHFHRSKSNELRYPESLYTRYFANSNYHNNTPNNPIPGEFLAINMTNDIEYFVDNPGEAVNNGQYSSRIIWLKLDSISFTHKSSFDNIDLKSKNVRFYYDESPDRRLRLDSVAVGNYNTVERGIFRFSYNDIGNFPLYATQITDHWGYHNYIPLVDTGDPNVYMFFGAGVGQDRSPAVGASLLGLLKEITYPTGGRTKFTYENHNYSEVVSSEHGSTGGGSGYDETAGGARIKRIENFDQNGGLTFKQFYYVEDFNPRTLQGRRSSGILAREPKYNYSYDAIINGSPVTLGGYMSSSIVPLTGNSTKSHIGYFSVTVREQDGSFTTHDFSNQAHGNADIVPFYVFNPALIPNIPFSSRDFERGRPLRVFKYGGDAMDYRMLEMELYDYAIVGENLNNPVRTVRLDFTARCDGGGGGNYFSGMTAYYNYTHAYLMHNYKKTSYLPSGTIVEEKTFGYNDHKQKTFERIHTSDNRISESRYTYPYTVSPSSGVQQIMNQKHMVSYPITAERYTDGIFKGGKRYSYNTFGSNGFVALSAIDDKLVDGSYTPEFVFTRYDQKGRLLESKEKGFRPSTYLYGYKNNMLVARIQGLDYDEVTTVVSVEGLSGQYGETVLDNTLELLHLDLPPSIVNSYTFHFDGQLRSIRNPSGKVEFFEYDPMRRLKDRLDMDKNILDNYRYNLRDENVPYNAYFNQTRSQYFTKNNCGTGYVGGSIEYIVPEGRYYSFISQADAEAKALQDVQQNGQAYANSNAACVVYIPPCEILLNSNWQLYSGHVYREPFNITIGFLMMQALSPGNYLQSDWYNNGVLIGSIDGDCVPTSTKYVSKTINGRDWVISLDAYGNIRIRIQNTNASIPSVGEVLEFTDLVF</sequence>
<accession>A0A4U0N8F7</accession>
<reference evidence="2 3" key="1">
    <citation type="submission" date="2019-04" db="EMBL/GenBank/DDBJ databases">
        <title>Sphingobacterium olei sp. nov., isolated from oil-contaminated soil.</title>
        <authorList>
            <person name="Liu B."/>
        </authorList>
    </citation>
    <scope>NUCLEOTIDE SEQUENCE [LARGE SCALE GENOMIC DNA]</scope>
    <source>
        <strain evidence="2 3">HAL-9</strain>
    </source>
</reference>
<gene>
    <name evidence="2" type="ORF">FAZ15_21985</name>
</gene>
<evidence type="ECO:0000313" key="3">
    <source>
        <dbReference type="Proteomes" id="UP000306808"/>
    </source>
</evidence>
<keyword evidence="3" id="KW-1185">Reference proteome</keyword>
<feature type="domain" description="DUF5977" evidence="1">
    <location>
        <begin position="1043"/>
        <end position="1107"/>
    </location>
</feature>
<protein>
    <recommendedName>
        <fullName evidence="1">DUF5977 domain-containing protein</fullName>
    </recommendedName>
</protein>
<dbReference type="Proteomes" id="UP000306808">
    <property type="component" value="Unassembled WGS sequence"/>
</dbReference>
<proteinExistence type="predicted"/>
<dbReference type="Pfam" id="PF19404">
    <property type="entry name" value="DUF5977"/>
    <property type="match status" value="1"/>
</dbReference>
<dbReference type="EMBL" id="SUME01000015">
    <property type="protein sequence ID" value="TJZ49896.1"/>
    <property type="molecule type" value="Genomic_DNA"/>
</dbReference>
<comment type="caution">
    <text evidence="2">The sequence shown here is derived from an EMBL/GenBank/DDBJ whole genome shotgun (WGS) entry which is preliminary data.</text>
</comment>
<dbReference type="InterPro" id="IPR046020">
    <property type="entry name" value="DUF5977"/>
</dbReference>
<name>A0A4U0N8F7_9SPHI</name>
<evidence type="ECO:0000313" key="2">
    <source>
        <dbReference type="EMBL" id="TJZ49896.1"/>
    </source>
</evidence>
<dbReference type="AlphaFoldDB" id="A0A4U0N8F7"/>